<comment type="caution">
    <text evidence="2">The sequence shown here is derived from an EMBL/GenBank/DDBJ whole genome shotgun (WGS) entry which is preliminary data.</text>
</comment>
<dbReference type="EMBL" id="JAINVZ010000013">
    <property type="protein sequence ID" value="MBY8887056.1"/>
    <property type="molecule type" value="Genomic_DNA"/>
</dbReference>
<evidence type="ECO:0000313" key="2">
    <source>
        <dbReference type="EMBL" id="MBY8887056.1"/>
    </source>
</evidence>
<name>A0ABS7QWI9_9ACTN</name>
<proteinExistence type="predicted"/>
<keyword evidence="3" id="KW-1185">Reference proteome</keyword>
<protein>
    <submittedName>
        <fullName evidence="2">Uncharacterized protein</fullName>
    </submittedName>
</protein>
<sequence>MSSKQERKADQSTNQSQEDTAPVPEQPSESAAEASSKAAGTVDAIDEVLEEFDDLTLEELGFRKDDKIDSAVIDEAIAKKIAQNVQKGGE</sequence>
<reference evidence="2 3" key="1">
    <citation type="submission" date="2021-08" db="EMBL/GenBank/DDBJ databases">
        <title>Streptomyces sp. PTM05 isolated from lichen.</title>
        <authorList>
            <person name="Somphong A."/>
            <person name="Phongsopitanun W."/>
            <person name="Tanasupawat S."/>
        </authorList>
    </citation>
    <scope>NUCLEOTIDE SEQUENCE [LARGE SCALE GENOMIC DNA]</scope>
    <source>
        <strain evidence="2 3">Ptm05</strain>
    </source>
</reference>
<feature type="compositionally biased region" description="Basic and acidic residues" evidence="1">
    <location>
        <begin position="1"/>
        <end position="10"/>
    </location>
</feature>
<gene>
    <name evidence="2" type="ORF">K7472_19705</name>
</gene>
<accession>A0ABS7QWI9</accession>
<dbReference type="Proteomes" id="UP001198565">
    <property type="component" value="Unassembled WGS sequence"/>
</dbReference>
<evidence type="ECO:0000313" key="3">
    <source>
        <dbReference type="Proteomes" id="UP001198565"/>
    </source>
</evidence>
<dbReference type="RefSeq" id="WP_222979811.1">
    <property type="nucleotide sequence ID" value="NZ_JAINVZ010000013.1"/>
</dbReference>
<feature type="region of interest" description="Disordered" evidence="1">
    <location>
        <begin position="1"/>
        <end position="42"/>
    </location>
</feature>
<organism evidence="2 3">
    <name type="scientific">Streptantibioticus parmotrematis</name>
    <dbReference type="NCBI Taxonomy" id="2873249"/>
    <lineage>
        <taxon>Bacteria</taxon>
        <taxon>Bacillati</taxon>
        <taxon>Actinomycetota</taxon>
        <taxon>Actinomycetes</taxon>
        <taxon>Kitasatosporales</taxon>
        <taxon>Streptomycetaceae</taxon>
        <taxon>Streptantibioticus</taxon>
    </lineage>
</organism>
<evidence type="ECO:0000256" key="1">
    <source>
        <dbReference type="SAM" id="MobiDB-lite"/>
    </source>
</evidence>
<feature type="compositionally biased region" description="Low complexity" evidence="1">
    <location>
        <begin position="21"/>
        <end position="39"/>
    </location>
</feature>